<evidence type="ECO:0000256" key="2">
    <source>
        <dbReference type="ARBA" id="ARBA00022692"/>
    </source>
</evidence>
<keyword evidence="4 5" id="KW-0472">Membrane</keyword>
<keyword evidence="2 5" id="KW-0812">Transmembrane</keyword>
<sequence>MSGILLTPVFPIHGGYELESATITQEVQKERPWIRFWARHFDVLVHSMVIGLIWQYVHEASFEWISSWVTILMVFLWMFIEWGYMAAFGTTPGKKLMGIQVQMADGGAISRDIAFKRASIVWLKGMGLGISLITIVCNMMGYHDLRNAKTTTWDRDLKLTVIHKKVGFFRLLIGPLIVVAIYVIAIVGEIAY</sequence>
<feature type="domain" description="RDD" evidence="6">
    <location>
        <begin position="32"/>
        <end position="155"/>
    </location>
</feature>
<name>A0A3A6PBP7_9BACL</name>
<dbReference type="GO" id="GO:0016020">
    <property type="term" value="C:membrane"/>
    <property type="evidence" value="ECO:0007669"/>
    <property type="project" value="UniProtKB-SubCell"/>
</dbReference>
<evidence type="ECO:0000256" key="1">
    <source>
        <dbReference type="ARBA" id="ARBA00004141"/>
    </source>
</evidence>
<dbReference type="Pfam" id="PF06271">
    <property type="entry name" value="RDD"/>
    <property type="match status" value="1"/>
</dbReference>
<feature type="transmembrane region" description="Helical" evidence="5">
    <location>
        <begin position="121"/>
        <end position="142"/>
    </location>
</feature>
<evidence type="ECO:0000256" key="3">
    <source>
        <dbReference type="ARBA" id="ARBA00022989"/>
    </source>
</evidence>
<feature type="transmembrane region" description="Helical" evidence="5">
    <location>
        <begin position="68"/>
        <end position="87"/>
    </location>
</feature>
<organism evidence="7 8">
    <name type="scientific">Paenibacillus pinisoli</name>
    <dbReference type="NCBI Taxonomy" id="1276110"/>
    <lineage>
        <taxon>Bacteria</taxon>
        <taxon>Bacillati</taxon>
        <taxon>Bacillota</taxon>
        <taxon>Bacilli</taxon>
        <taxon>Bacillales</taxon>
        <taxon>Paenibacillaceae</taxon>
        <taxon>Paenibacillus</taxon>
    </lineage>
</organism>
<dbReference type="EMBL" id="QXQB01000005">
    <property type="protein sequence ID" value="RJX37655.1"/>
    <property type="molecule type" value="Genomic_DNA"/>
</dbReference>
<evidence type="ECO:0000259" key="6">
    <source>
        <dbReference type="Pfam" id="PF06271"/>
    </source>
</evidence>
<evidence type="ECO:0000313" key="7">
    <source>
        <dbReference type="EMBL" id="RJX37655.1"/>
    </source>
</evidence>
<dbReference type="OrthoDB" id="9791488at2"/>
<keyword evidence="3 5" id="KW-1133">Transmembrane helix</keyword>
<feature type="transmembrane region" description="Helical" evidence="5">
    <location>
        <begin position="36"/>
        <end position="56"/>
    </location>
</feature>
<keyword evidence="8" id="KW-1185">Reference proteome</keyword>
<reference evidence="7 8" key="1">
    <citation type="submission" date="2018-09" db="EMBL/GenBank/DDBJ databases">
        <title>Paenibacillus aracenensis nov. sp. isolated from a cave in southern Spain.</title>
        <authorList>
            <person name="Jurado V."/>
            <person name="Gutierrez-Patricio S."/>
            <person name="Gonzalez-Pimentel J.L."/>
            <person name="Miller A.Z."/>
            <person name="Laiz L."/>
            <person name="Saiz-Jimenez C."/>
        </authorList>
    </citation>
    <scope>NUCLEOTIDE SEQUENCE [LARGE SCALE GENOMIC DNA]</scope>
    <source>
        <strain evidence="7 8">JCM 19203</strain>
    </source>
</reference>
<protein>
    <submittedName>
        <fullName evidence="7">RDD family protein</fullName>
    </submittedName>
</protein>
<comment type="caution">
    <text evidence="7">The sequence shown here is derived from an EMBL/GenBank/DDBJ whole genome shotgun (WGS) entry which is preliminary data.</text>
</comment>
<proteinExistence type="predicted"/>
<gene>
    <name evidence="7" type="ORF">D3P09_22035</name>
</gene>
<comment type="subcellular location">
    <subcellularLocation>
        <location evidence="1">Membrane</location>
        <topology evidence="1">Multi-pass membrane protein</topology>
    </subcellularLocation>
</comment>
<evidence type="ECO:0000256" key="4">
    <source>
        <dbReference type="ARBA" id="ARBA00023136"/>
    </source>
</evidence>
<dbReference type="AlphaFoldDB" id="A0A3A6PBP7"/>
<dbReference type="InterPro" id="IPR010432">
    <property type="entry name" value="RDD"/>
</dbReference>
<feature type="transmembrane region" description="Helical" evidence="5">
    <location>
        <begin position="167"/>
        <end position="187"/>
    </location>
</feature>
<evidence type="ECO:0000313" key="8">
    <source>
        <dbReference type="Proteomes" id="UP000267798"/>
    </source>
</evidence>
<accession>A0A3A6PBP7</accession>
<dbReference type="Proteomes" id="UP000267798">
    <property type="component" value="Unassembled WGS sequence"/>
</dbReference>
<evidence type="ECO:0000256" key="5">
    <source>
        <dbReference type="SAM" id="Phobius"/>
    </source>
</evidence>